<dbReference type="EMBL" id="UZAN01070464">
    <property type="protein sequence ID" value="VDP94935.1"/>
    <property type="molecule type" value="Genomic_DNA"/>
</dbReference>
<dbReference type="Proteomes" id="UP000272942">
    <property type="component" value="Unassembled WGS sequence"/>
</dbReference>
<dbReference type="WBParaSite" id="ECPE_0001767801-mRNA-1">
    <property type="protein sequence ID" value="ECPE_0001767801-mRNA-1"/>
    <property type="gene ID" value="ECPE_0001767801"/>
</dbReference>
<evidence type="ECO:0000313" key="3">
    <source>
        <dbReference type="WBParaSite" id="ECPE_0001767801-mRNA-1"/>
    </source>
</evidence>
<dbReference type="AlphaFoldDB" id="A0A183BEJ8"/>
<sequence>MKPIHPNGLVYGHLESTPPNLSQIDRRDLRYHVSYEFRQMTALLVYTVVSAQNTCDTELFDGTPLDYNELNAPFLLGEPEWTLK</sequence>
<protein>
    <submittedName>
        <fullName evidence="3">Transmembrane 9 superfamily member</fullName>
    </submittedName>
</protein>
<organism evidence="3">
    <name type="scientific">Echinostoma caproni</name>
    <dbReference type="NCBI Taxonomy" id="27848"/>
    <lineage>
        <taxon>Eukaryota</taxon>
        <taxon>Metazoa</taxon>
        <taxon>Spiralia</taxon>
        <taxon>Lophotrochozoa</taxon>
        <taxon>Platyhelminthes</taxon>
        <taxon>Trematoda</taxon>
        <taxon>Digenea</taxon>
        <taxon>Plagiorchiida</taxon>
        <taxon>Echinostomata</taxon>
        <taxon>Echinostomatoidea</taxon>
        <taxon>Echinostomatidae</taxon>
        <taxon>Echinostoma</taxon>
    </lineage>
</organism>
<evidence type="ECO:0000313" key="2">
    <source>
        <dbReference type="Proteomes" id="UP000272942"/>
    </source>
</evidence>
<gene>
    <name evidence="1" type="ORF">ECPE_LOCUS17633</name>
</gene>
<reference evidence="1 2" key="2">
    <citation type="submission" date="2018-11" db="EMBL/GenBank/DDBJ databases">
        <authorList>
            <consortium name="Pathogen Informatics"/>
        </authorList>
    </citation>
    <scope>NUCLEOTIDE SEQUENCE [LARGE SCALE GENOMIC DNA]</scope>
    <source>
        <strain evidence="1 2">Egypt</strain>
    </source>
</reference>
<reference evidence="3" key="1">
    <citation type="submission" date="2016-06" db="UniProtKB">
        <authorList>
            <consortium name="WormBaseParasite"/>
        </authorList>
    </citation>
    <scope>IDENTIFICATION</scope>
</reference>
<proteinExistence type="predicted"/>
<evidence type="ECO:0000313" key="1">
    <source>
        <dbReference type="EMBL" id="VDP94935.1"/>
    </source>
</evidence>
<keyword evidence="2" id="KW-1185">Reference proteome</keyword>
<name>A0A183BEJ8_9TREM</name>
<accession>A0A183BEJ8</accession>